<feature type="region of interest" description="Disordered" evidence="6">
    <location>
        <begin position="231"/>
        <end position="316"/>
    </location>
</feature>
<feature type="region of interest" description="Disordered" evidence="6">
    <location>
        <begin position="347"/>
        <end position="369"/>
    </location>
</feature>
<keyword evidence="2" id="KW-0677">Repeat</keyword>
<evidence type="ECO:0000256" key="1">
    <source>
        <dbReference type="ARBA" id="ARBA00022723"/>
    </source>
</evidence>
<feature type="compositionally biased region" description="Low complexity" evidence="6">
    <location>
        <begin position="246"/>
        <end position="261"/>
    </location>
</feature>
<feature type="domain" description="C2H2-type" evidence="7">
    <location>
        <begin position="215"/>
        <end position="243"/>
    </location>
</feature>
<dbReference type="InterPro" id="IPR013087">
    <property type="entry name" value="Znf_C2H2_type"/>
</dbReference>
<accession>A0A016S4Q2</accession>
<dbReference type="PROSITE" id="PS50157">
    <property type="entry name" value="ZINC_FINGER_C2H2_2"/>
    <property type="match status" value="2"/>
</dbReference>
<dbReference type="SMART" id="SM00355">
    <property type="entry name" value="ZnF_C2H2"/>
    <property type="match status" value="3"/>
</dbReference>
<feature type="region of interest" description="Disordered" evidence="6">
    <location>
        <begin position="105"/>
        <end position="131"/>
    </location>
</feature>
<evidence type="ECO:0000256" key="3">
    <source>
        <dbReference type="ARBA" id="ARBA00022771"/>
    </source>
</evidence>
<organism evidence="8 9">
    <name type="scientific">Ancylostoma ceylanicum</name>
    <dbReference type="NCBI Taxonomy" id="53326"/>
    <lineage>
        <taxon>Eukaryota</taxon>
        <taxon>Metazoa</taxon>
        <taxon>Ecdysozoa</taxon>
        <taxon>Nematoda</taxon>
        <taxon>Chromadorea</taxon>
        <taxon>Rhabditida</taxon>
        <taxon>Rhabditina</taxon>
        <taxon>Rhabditomorpha</taxon>
        <taxon>Strongyloidea</taxon>
        <taxon>Ancylostomatidae</taxon>
        <taxon>Ancylostomatinae</taxon>
        <taxon>Ancylostoma</taxon>
    </lineage>
</organism>
<dbReference type="AlphaFoldDB" id="A0A016S4Q2"/>
<comment type="caution">
    <text evidence="8">The sequence shown here is derived from an EMBL/GenBank/DDBJ whole genome shotgun (WGS) entry which is preliminary data.</text>
</comment>
<evidence type="ECO:0000256" key="6">
    <source>
        <dbReference type="SAM" id="MobiDB-lite"/>
    </source>
</evidence>
<dbReference type="SUPFAM" id="SSF57667">
    <property type="entry name" value="beta-beta-alpha zinc fingers"/>
    <property type="match status" value="2"/>
</dbReference>
<dbReference type="Proteomes" id="UP000024635">
    <property type="component" value="Unassembled WGS sequence"/>
</dbReference>
<reference evidence="9" key="1">
    <citation type="journal article" date="2015" name="Nat. Genet.">
        <title>The genome and transcriptome of the zoonotic hookworm Ancylostoma ceylanicum identify infection-specific gene families.</title>
        <authorList>
            <person name="Schwarz E.M."/>
            <person name="Hu Y."/>
            <person name="Antoshechkin I."/>
            <person name="Miller M.M."/>
            <person name="Sternberg P.W."/>
            <person name="Aroian R.V."/>
        </authorList>
    </citation>
    <scope>NUCLEOTIDE SEQUENCE</scope>
    <source>
        <strain evidence="9">HY135</strain>
    </source>
</reference>
<keyword evidence="9" id="KW-1185">Reference proteome</keyword>
<name>A0A016S4Q2_9BILA</name>
<dbReference type="STRING" id="53326.A0A016S4Q2"/>
<feature type="compositionally biased region" description="Polar residues" evidence="6">
    <location>
        <begin position="293"/>
        <end position="305"/>
    </location>
</feature>
<dbReference type="PANTHER" id="PTHR23057:SF0">
    <property type="entry name" value="JUXTAPOSED WITH ANOTHER ZINC FINGER PROTEIN 1"/>
    <property type="match status" value="1"/>
</dbReference>
<dbReference type="InterPro" id="IPR036236">
    <property type="entry name" value="Znf_C2H2_sf"/>
</dbReference>
<dbReference type="GO" id="GO:0008270">
    <property type="term" value="F:zinc ion binding"/>
    <property type="evidence" value="ECO:0007669"/>
    <property type="project" value="UniProtKB-KW"/>
</dbReference>
<dbReference type="InterPro" id="IPR051580">
    <property type="entry name" value="ZnF-Chromatin_assoc"/>
</dbReference>
<feature type="compositionally biased region" description="Polar residues" evidence="6">
    <location>
        <begin position="354"/>
        <end position="363"/>
    </location>
</feature>
<sequence>MALSLLSQNRCTFGGCQLYFASTDDLIAHIEFVHITPLEDEYRQKVSQAQYGSEENRASATPNMPLSCVYRLYRLPYNPQPCAPDVVRLNFNHYRKRSYEASISNVPSSSSIKREDSSNNDSNGEDLTECGPNEQEDRFRCIVQECGKRFRCSAGLRLHSRTVHGVVLQESISGAHSVLNGSGNISSSHNGHPSPTVSPTKYAAFVFCYSYSRPYKCHQCSKRYKTTAGLSNHVEQSHKKQSGGCATPSSTDSAPASPSPAVLDQLISQARAHGQAAQEQQRAMQRPLPVQVASASGHQYGQMPSQAPLPVRSLPNTHARYSQGQMSGQQGSSQILHQSHIPQRRAQFGAVQAQLASSNSPHHSMQPGG</sequence>
<dbReference type="OrthoDB" id="5863628at2759"/>
<feature type="compositionally biased region" description="Low complexity" evidence="6">
    <location>
        <begin position="275"/>
        <end position="286"/>
    </location>
</feature>
<evidence type="ECO:0000313" key="9">
    <source>
        <dbReference type="Proteomes" id="UP000024635"/>
    </source>
</evidence>
<dbReference type="PROSITE" id="PS00028">
    <property type="entry name" value="ZINC_FINGER_C2H2_1"/>
    <property type="match status" value="3"/>
</dbReference>
<evidence type="ECO:0000313" key="8">
    <source>
        <dbReference type="EMBL" id="EYB85456.1"/>
    </source>
</evidence>
<proteinExistence type="predicted"/>
<keyword evidence="1" id="KW-0479">Metal-binding</keyword>
<gene>
    <name evidence="8" type="primary">Acey_s0297.g1719</name>
    <name evidence="8" type="synonym">Acey-Y67H2A.10</name>
    <name evidence="8" type="ORF">Y032_0297g1719</name>
</gene>
<evidence type="ECO:0000256" key="2">
    <source>
        <dbReference type="ARBA" id="ARBA00022737"/>
    </source>
</evidence>
<evidence type="ECO:0000256" key="4">
    <source>
        <dbReference type="ARBA" id="ARBA00022833"/>
    </source>
</evidence>
<protein>
    <recommendedName>
        <fullName evidence="7">C2H2-type domain-containing protein</fullName>
    </recommendedName>
</protein>
<dbReference type="GO" id="GO:0005634">
    <property type="term" value="C:nucleus"/>
    <property type="evidence" value="ECO:0007669"/>
    <property type="project" value="TreeGrafter"/>
</dbReference>
<keyword evidence="4" id="KW-0862">Zinc</keyword>
<dbReference type="Gene3D" id="3.30.160.60">
    <property type="entry name" value="Classic Zinc Finger"/>
    <property type="match status" value="2"/>
</dbReference>
<dbReference type="PANTHER" id="PTHR23057">
    <property type="entry name" value="JUXTAPOSED WITH ANOTHER ZINC FINGER PROTEIN 1"/>
    <property type="match status" value="1"/>
</dbReference>
<evidence type="ECO:0000259" key="7">
    <source>
        <dbReference type="PROSITE" id="PS50157"/>
    </source>
</evidence>
<dbReference type="EMBL" id="JARK01001633">
    <property type="protein sequence ID" value="EYB85456.1"/>
    <property type="molecule type" value="Genomic_DNA"/>
</dbReference>
<keyword evidence="3 5" id="KW-0863">Zinc-finger</keyword>
<evidence type="ECO:0000256" key="5">
    <source>
        <dbReference type="PROSITE-ProRule" id="PRU00042"/>
    </source>
</evidence>
<feature type="domain" description="C2H2-type" evidence="7">
    <location>
        <begin position="139"/>
        <end position="164"/>
    </location>
</feature>